<evidence type="ECO:0000256" key="1">
    <source>
        <dbReference type="SAM" id="MobiDB-lite"/>
    </source>
</evidence>
<dbReference type="Proteomes" id="UP000428333">
    <property type="component" value="Linkage Group LG09"/>
</dbReference>
<organism evidence="2 3">
    <name type="scientific">Rhododendron williamsianum</name>
    <dbReference type="NCBI Taxonomy" id="262921"/>
    <lineage>
        <taxon>Eukaryota</taxon>
        <taxon>Viridiplantae</taxon>
        <taxon>Streptophyta</taxon>
        <taxon>Embryophyta</taxon>
        <taxon>Tracheophyta</taxon>
        <taxon>Spermatophyta</taxon>
        <taxon>Magnoliopsida</taxon>
        <taxon>eudicotyledons</taxon>
        <taxon>Gunneridae</taxon>
        <taxon>Pentapetalae</taxon>
        <taxon>asterids</taxon>
        <taxon>Ericales</taxon>
        <taxon>Ericaceae</taxon>
        <taxon>Ericoideae</taxon>
        <taxon>Rhodoreae</taxon>
        <taxon>Rhododendron</taxon>
    </lineage>
</organism>
<feature type="region of interest" description="Disordered" evidence="1">
    <location>
        <begin position="31"/>
        <end position="56"/>
    </location>
</feature>
<sequence length="99" mass="10958">MFVAPGSTVYVLGGEDEGFLSRDVYYFETANDKKSGRAEADGEEEEDGVGSKDGMPVRIKDDEVEEEVAGEVSRMPKLRNNMSTNIKFEEVDDEVETAI</sequence>
<gene>
    <name evidence="2" type="ORF">C3L33_15174</name>
</gene>
<proteinExistence type="predicted"/>
<comment type="caution">
    <text evidence="2">The sequence shown here is derived from an EMBL/GenBank/DDBJ whole genome shotgun (WGS) entry which is preliminary data.</text>
</comment>
<dbReference type="AlphaFoldDB" id="A0A6A4LAK3"/>
<protein>
    <submittedName>
        <fullName evidence="2">Uncharacterized protein</fullName>
    </submittedName>
</protein>
<name>A0A6A4LAK3_9ERIC</name>
<keyword evidence="3" id="KW-1185">Reference proteome</keyword>
<dbReference type="EMBL" id="QEFC01002329">
    <property type="protein sequence ID" value="KAE9452921.1"/>
    <property type="molecule type" value="Genomic_DNA"/>
</dbReference>
<accession>A0A6A4LAK3</accession>
<feature type="non-terminal residue" evidence="2">
    <location>
        <position position="1"/>
    </location>
</feature>
<feature type="compositionally biased region" description="Basic and acidic residues" evidence="1">
    <location>
        <begin position="31"/>
        <end position="40"/>
    </location>
</feature>
<evidence type="ECO:0000313" key="2">
    <source>
        <dbReference type="EMBL" id="KAE9452921.1"/>
    </source>
</evidence>
<reference evidence="2 3" key="1">
    <citation type="journal article" date="2019" name="Genome Biol. Evol.">
        <title>The Rhododendron genome and chromosomal organization provide insight into shared whole-genome duplications across the heath family (Ericaceae).</title>
        <authorList>
            <person name="Soza V.L."/>
            <person name="Lindsley D."/>
            <person name="Waalkes A."/>
            <person name="Ramage E."/>
            <person name="Patwardhan R.P."/>
            <person name="Burton J.N."/>
            <person name="Adey A."/>
            <person name="Kumar A."/>
            <person name="Qiu R."/>
            <person name="Shendure J."/>
            <person name="Hall B."/>
        </authorList>
    </citation>
    <scope>NUCLEOTIDE SEQUENCE [LARGE SCALE GENOMIC DNA]</scope>
    <source>
        <strain evidence="2">RSF 1966-606</strain>
    </source>
</reference>
<dbReference type="OrthoDB" id="10334138at2759"/>
<evidence type="ECO:0000313" key="3">
    <source>
        <dbReference type="Proteomes" id="UP000428333"/>
    </source>
</evidence>